<evidence type="ECO:0000259" key="9">
    <source>
        <dbReference type="PROSITE" id="PS50893"/>
    </source>
</evidence>
<keyword evidence="11" id="KW-1185">Reference proteome</keyword>
<accession>C2EQY1</accession>
<dbReference type="GO" id="GO:0016887">
    <property type="term" value="F:ATP hydrolysis activity"/>
    <property type="evidence" value="ECO:0007669"/>
    <property type="project" value="InterPro"/>
</dbReference>
<evidence type="ECO:0000256" key="8">
    <source>
        <dbReference type="ARBA" id="ARBA00023136"/>
    </source>
</evidence>
<dbReference type="Gene3D" id="3.40.50.300">
    <property type="entry name" value="P-loop containing nucleotide triphosphate hydrolases"/>
    <property type="match status" value="1"/>
</dbReference>
<keyword evidence="10" id="KW-0378">Hydrolase</keyword>
<keyword evidence="7" id="KW-1278">Translocase</keyword>
<dbReference type="GO" id="GO:0005524">
    <property type="term" value="F:ATP binding"/>
    <property type="evidence" value="ECO:0007669"/>
    <property type="project" value="UniProtKB-KW"/>
</dbReference>
<dbReference type="InterPro" id="IPR017871">
    <property type="entry name" value="ABC_transporter-like_CS"/>
</dbReference>
<gene>
    <name evidence="10" type="ORF">HMPREF0548_2077</name>
</gene>
<evidence type="ECO:0000256" key="4">
    <source>
        <dbReference type="ARBA" id="ARBA00022592"/>
    </source>
</evidence>
<protein>
    <submittedName>
        <fullName evidence="10">ABC transporter, ATP-binding protein</fullName>
        <ecNumber evidence="10">3.6.3.27</ecNumber>
    </submittedName>
</protein>
<evidence type="ECO:0000256" key="3">
    <source>
        <dbReference type="ARBA" id="ARBA00022519"/>
    </source>
</evidence>
<evidence type="ECO:0000256" key="1">
    <source>
        <dbReference type="ARBA" id="ARBA00022448"/>
    </source>
</evidence>
<dbReference type="PANTHER" id="PTHR43423:SF12">
    <property type="entry name" value="IRON EXPORT ATP-BINDING PROTEIN FETA-RELATED"/>
    <property type="match status" value="1"/>
</dbReference>
<evidence type="ECO:0000256" key="2">
    <source>
        <dbReference type="ARBA" id="ARBA00022475"/>
    </source>
</evidence>
<dbReference type="PROSITE" id="PS50893">
    <property type="entry name" value="ABC_TRANSPORTER_2"/>
    <property type="match status" value="1"/>
</dbReference>
<dbReference type="eggNOG" id="COG4619">
    <property type="taxonomic scope" value="Bacteria"/>
</dbReference>
<dbReference type="InterPro" id="IPR003593">
    <property type="entry name" value="AAA+_ATPase"/>
</dbReference>
<dbReference type="PROSITE" id="PS00211">
    <property type="entry name" value="ABC_TRANSPORTER_1"/>
    <property type="match status" value="1"/>
</dbReference>
<dbReference type="GO" id="GO:0006817">
    <property type="term" value="P:phosphate ion transport"/>
    <property type="evidence" value="ECO:0007669"/>
    <property type="project" value="UniProtKB-KW"/>
</dbReference>
<comment type="caution">
    <text evidence="10">The sequence shown here is derived from an EMBL/GenBank/DDBJ whole genome shotgun (WGS) entry which is preliminary data.</text>
</comment>
<dbReference type="PATRIC" id="fig|525365.8.peg.1114"/>
<dbReference type="InterPro" id="IPR027417">
    <property type="entry name" value="P-loop_NTPase"/>
</dbReference>
<dbReference type="InterPro" id="IPR003439">
    <property type="entry name" value="ABC_transporter-like_ATP-bd"/>
</dbReference>
<keyword evidence="2" id="KW-1003">Cell membrane</keyword>
<keyword evidence="1" id="KW-0813">Transport</keyword>
<dbReference type="SUPFAM" id="SSF52540">
    <property type="entry name" value="P-loop containing nucleoside triphosphate hydrolases"/>
    <property type="match status" value="1"/>
</dbReference>
<evidence type="ECO:0000313" key="11">
    <source>
        <dbReference type="Proteomes" id="UP000005583"/>
    </source>
</evidence>
<name>C2EQY1_9LACO</name>
<evidence type="ECO:0000313" key="10">
    <source>
        <dbReference type="EMBL" id="EEJ71134.1"/>
    </source>
</evidence>
<keyword evidence="8" id="KW-0472">Membrane</keyword>
<reference evidence="10 11" key="1">
    <citation type="submission" date="2009-01" db="EMBL/GenBank/DDBJ databases">
        <authorList>
            <person name="Qin X."/>
            <person name="Bachman B."/>
            <person name="Battles P."/>
            <person name="Bell A."/>
            <person name="Bess C."/>
            <person name="Bickham C."/>
            <person name="Chaboub L."/>
            <person name="Chen D."/>
            <person name="Coyle M."/>
            <person name="Deiros D.R."/>
            <person name="Dinh H."/>
            <person name="Forbes L."/>
            <person name="Fowler G."/>
            <person name="Francisco L."/>
            <person name="Fu Q."/>
            <person name="Gubbala S."/>
            <person name="Hale W."/>
            <person name="Han Y."/>
            <person name="Hemphill L."/>
            <person name="Highlander S.K."/>
            <person name="Hirani K."/>
            <person name="Hogues M."/>
            <person name="Jackson L."/>
            <person name="Jakkamsetti A."/>
            <person name="Javaid M."/>
            <person name="Jiang H."/>
            <person name="Korchina V."/>
            <person name="Kovar C."/>
            <person name="Lara F."/>
            <person name="Lee S."/>
            <person name="Mata R."/>
            <person name="Mathew T."/>
            <person name="Moen C."/>
            <person name="Morales K."/>
            <person name="Munidasa M."/>
            <person name="Nazareth L."/>
            <person name="Ngo R."/>
            <person name="Nguyen L."/>
            <person name="Okwuonu G."/>
            <person name="Ongeri F."/>
            <person name="Patil S."/>
            <person name="Petrosino J."/>
            <person name="Pham C."/>
            <person name="Pham P."/>
            <person name="Pu L.-L."/>
            <person name="Puazo M."/>
            <person name="Raj R."/>
            <person name="Reid J."/>
            <person name="Rouhana J."/>
            <person name="Saada N."/>
            <person name="Shang Y."/>
            <person name="Simmons D."/>
            <person name="Thornton R."/>
            <person name="Warren J."/>
            <person name="Weissenberger G."/>
            <person name="Zhang J."/>
            <person name="Zhang L."/>
            <person name="Zhou C."/>
            <person name="Zhu D."/>
            <person name="Muzny D."/>
            <person name="Worley K."/>
            <person name="Gibbs R."/>
        </authorList>
    </citation>
    <scope>NUCLEOTIDE SEQUENCE [LARGE SCALE GENOMIC DNA]</scope>
    <source>
        <strain evidence="10 11">DSM 16047</strain>
    </source>
</reference>
<keyword evidence="4" id="KW-0592">Phosphate transport</keyword>
<dbReference type="STRING" id="525365.HMPREF0548_2077"/>
<dbReference type="RefSeq" id="WP_007126823.1">
    <property type="nucleotide sequence ID" value="NZ_AZFO01000003.1"/>
</dbReference>
<evidence type="ECO:0000256" key="7">
    <source>
        <dbReference type="ARBA" id="ARBA00022967"/>
    </source>
</evidence>
<keyword evidence="5" id="KW-0547">Nucleotide-binding</keyword>
<evidence type="ECO:0000256" key="5">
    <source>
        <dbReference type="ARBA" id="ARBA00022741"/>
    </source>
</evidence>
<dbReference type="PANTHER" id="PTHR43423">
    <property type="entry name" value="ABC TRANSPORTER I FAMILY MEMBER 17"/>
    <property type="match status" value="1"/>
</dbReference>
<dbReference type="HOGENOM" id="CLU_000604_1_22_9"/>
<dbReference type="Proteomes" id="UP000005583">
    <property type="component" value="Unassembled WGS sequence"/>
</dbReference>
<feature type="domain" description="ABC transporter" evidence="9">
    <location>
        <begin position="3"/>
        <end position="211"/>
    </location>
</feature>
<dbReference type="EC" id="3.6.3.27" evidence="10"/>
<evidence type="ECO:0000256" key="6">
    <source>
        <dbReference type="ARBA" id="ARBA00022840"/>
    </source>
</evidence>
<keyword evidence="6 10" id="KW-0067">ATP-binding</keyword>
<dbReference type="OrthoDB" id="9785080at2"/>
<dbReference type="EMBL" id="ACGU01000110">
    <property type="protein sequence ID" value="EEJ71134.1"/>
    <property type="molecule type" value="Genomic_DNA"/>
</dbReference>
<dbReference type="SMART" id="SM00382">
    <property type="entry name" value="AAA"/>
    <property type="match status" value="1"/>
</dbReference>
<dbReference type="Pfam" id="PF00005">
    <property type="entry name" value="ABC_tran"/>
    <property type="match status" value="1"/>
</dbReference>
<keyword evidence="3" id="KW-0997">Cell inner membrane</keyword>
<sequence>MILSLKNVSYHVKNKNIISNLSLDIAENEFLTITGPSGSGKSTILKLLANLISPTEGIIEFRNKDINQYLPTEYRRKVSYCFQQPLLFGEKVVDNLRFPFRIRKQKFDQDKAVRALKAVDLTPDFLNKNITELSGGEKQRVALIRNILFKPDVLLLDEITTGLDDDSKEIVHTLIKEVHQNKTTIIQVTHDNDEIEHAGKIIKIVEGKLTK</sequence>
<proteinExistence type="predicted"/>
<dbReference type="AlphaFoldDB" id="C2EQY1"/>
<organism evidence="10 11">
    <name type="scientific">Lactobacillus ultunensis DSM 16047</name>
    <dbReference type="NCBI Taxonomy" id="525365"/>
    <lineage>
        <taxon>Bacteria</taxon>
        <taxon>Bacillati</taxon>
        <taxon>Bacillota</taxon>
        <taxon>Bacilli</taxon>
        <taxon>Lactobacillales</taxon>
        <taxon>Lactobacillaceae</taxon>
        <taxon>Lactobacillus</taxon>
    </lineage>
</organism>